<dbReference type="Pfam" id="PF03798">
    <property type="entry name" value="TRAM_LAG1_CLN8"/>
    <property type="match status" value="1"/>
</dbReference>
<dbReference type="EMBL" id="JROU02002281">
    <property type="protein sequence ID" value="OEH73590.1"/>
    <property type="molecule type" value="Genomic_DNA"/>
</dbReference>
<evidence type="ECO:0000313" key="7">
    <source>
        <dbReference type="EMBL" id="OEH73590.1"/>
    </source>
</evidence>
<evidence type="ECO:0000256" key="5">
    <source>
        <dbReference type="SAM" id="Phobius"/>
    </source>
</evidence>
<dbReference type="InParanoid" id="A0A1D3CQW1"/>
<feature type="transmembrane region" description="Helical" evidence="5">
    <location>
        <begin position="269"/>
        <end position="294"/>
    </location>
</feature>
<dbReference type="VEuPathDB" id="ToxoDB:LOC34623205"/>
<keyword evidence="3 5" id="KW-1133">Transmembrane helix</keyword>
<evidence type="ECO:0000256" key="1">
    <source>
        <dbReference type="ARBA" id="ARBA00004141"/>
    </source>
</evidence>
<protein>
    <submittedName>
        <fullName evidence="7">Hect type ubiquitin</fullName>
    </submittedName>
</protein>
<dbReference type="Proteomes" id="UP000095192">
    <property type="component" value="Unassembled WGS sequence"/>
</dbReference>
<name>A0A1D3CQW1_9EIME</name>
<dbReference type="PANTHER" id="PTHR31898:SF1">
    <property type="entry name" value="TLC DOMAIN-CONTAINING PROTEIN 5"/>
    <property type="match status" value="1"/>
</dbReference>
<proteinExistence type="predicted"/>
<keyword evidence="4 5" id="KW-0472">Membrane</keyword>
<dbReference type="PANTHER" id="PTHR31898">
    <property type="entry name" value="TRANSMEMBRANE PROTEIN 136"/>
    <property type="match status" value="1"/>
</dbReference>
<dbReference type="GO" id="GO:0016020">
    <property type="term" value="C:membrane"/>
    <property type="evidence" value="ECO:0007669"/>
    <property type="project" value="UniProtKB-SubCell"/>
</dbReference>
<accession>A0A1D3CQW1</accession>
<dbReference type="InterPro" id="IPR042512">
    <property type="entry name" value="TLCD5"/>
</dbReference>
<organism evidence="7 8">
    <name type="scientific">Cyclospora cayetanensis</name>
    <dbReference type="NCBI Taxonomy" id="88456"/>
    <lineage>
        <taxon>Eukaryota</taxon>
        <taxon>Sar</taxon>
        <taxon>Alveolata</taxon>
        <taxon>Apicomplexa</taxon>
        <taxon>Conoidasida</taxon>
        <taxon>Coccidia</taxon>
        <taxon>Eucoccidiorida</taxon>
        <taxon>Eimeriorina</taxon>
        <taxon>Eimeriidae</taxon>
        <taxon>Cyclospora</taxon>
    </lineage>
</organism>
<evidence type="ECO:0000256" key="4">
    <source>
        <dbReference type="ARBA" id="ARBA00023136"/>
    </source>
</evidence>
<gene>
    <name evidence="7" type="ORF">cyc_07190</name>
</gene>
<feature type="transmembrane region" description="Helical" evidence="5">
    <location>
        <begin position="240"/>
        <end position="263"/>
    </location>
</feature>
<evidence type="ECO:0000256" key="3">
    <source>
        <dbReference type="ARBA" id="ARBA00022989"/>
    </source>
</evidence>
<dbReference type="AlphaFoldDB" id="A0A1D3CQW1"/>
<evidence type="ECO:0000256" key="2">
    <source>
        <dbReference type="ARBA" id="ARBA00022692"/>
    </source>
</evidence>
<evidence type="ECO:0000313" key="8">
    <source>
        <dbReference type="Proteomes" id="UP000095192"/>
    </source>
</evidence>
<keyword evidence="2 5" id="KW-0812">Transmembrane</keyword>
<feature type="transmembrane region" description="Helical" evidence="5">
    <location>
        <begin position="118"/>
        <end position="135"/>
    </location>
</feature>
<dbReference type="InterPro" id="IPR006634">
    <property type="entry name" value="TLC-dom"/>
</dbReference>
<evidence type="ECO:0000259" key="6">
    <source>
        <dbReference type="SMART" id="SM00724"/>
    </source>
</evidence>
<comment type="caution">
    <text evidence="7">The sequence shown here is derived from an EMBL/GenBank/DDBJ whole genome shotgun (WGS) entry which is preliminary data.</text>
</comment>
<dbReference type="SMART" id="SM00724">
    <property type="entry name" value="TLC"/>
    <property type="match status" value="1"/>
</dbReference>
<feature type="domain" description="TLC" evidence="6">
    <location>
        <begin position="72"/>
        <end position="298"/>
    </location>
</feature>
<sequence length="308" mass="34264">MTAAWTFYRVTAALVEGLPRLSSCAPWALPASCFFFGVHLFLHVVLRQIQDSPLSGWLPLFQRKAWPHHGINRICSILHSTIVFVWGCGVLYQERALFRSADDPTYFGASMTVLQRPLLLFSLSYFLYDTVYVLIEWDPPTFLHHVAGLGAILFAFQRSMSGAELLAGLTIGECSTPMLHLRYFARHYATLFAKQKAAEQGQGQECNGGAFKTSKELPEVPVPQGICGVSFDRLHRIMEVTFASIFAVARAIAGPCITLSLVLNPRTPVLVKIFGSSVCFLGFFWLFQIAYLIYSRGTACRGAHTKGE</sequence>
<comment type="subcellular location">
    <subcellularLocation>
        <location evidence="1">Membrane</location>
        <topology evidence="1">Multi-pass membrane protein</topology>
    </subcellularLocation>
</comment>
<reference evidence="7 8" key="1">
    <citation type="journal article" date="2016" name="BMC Genomics">
        <title>Comparative genomics reveals Cyclospora cayetanensis possesses coccidia-like metabolism and invasion components but unique surface antigens.</title>
        <authorList>
            <person name="Liu S."/>
            <person name="Wang L."/>
            <person name="Zheng H."/>
            <person name="Xu Z."/>
            <person name="Roellig D.M."/>
            <person name="Li N."/>
            <person name="Frace M.A."/>
            <person name="Tang K."/>
            <person name="Arrowood M.J."/>
            <person name="Moss D.M."/>
            <person name="Zhang L."/>
            <person name="Feng Y."/>
            <person name="Xiao L."/>
        </authorList>
    </citation>
    <scope>NUCLEOTIDE SEQUENCE [LARGE SCALE GENOMIC DNA]</scope>
    <source>
        <strain evidence="7 8">CHN_HEN01</strain>
    </source>
</reference>
<keyword evidence="8" id="KW-1185">Reference proteome</keyword>
<dbReference type="VEuPathDB" id="ToxoDB:cyc_07190"/>